<keyword evidence="2" id="KW-0472">Membrane</keyword>
<proteinExistence type="predicted"/>
<feature type="transmembrane region" description="Helical" evidence="2">
    <location>
        <begin position="17"/>
        <end position="41"/>
    </location>
</feature>
<evidence type="ECO:0000313" key="3">
    <source>
        <dbReference type="EMBL" id="MDS1271602.1"/>
    </source>
</evidence>
<dbReference type="Proteomes" id="UP001250214">
    <property type="component" value="Unassembled WGS sequence"/>
</dbReference>
<evidence type="ECO:0008006" key="5">
    <source>
        <dbReference type="Google" id="ProtNLM"/>
    </source>
</evidence>
<organism evidence="3 4">
    <name type="scientific">Lipingzhangella rawalii</name>
    <dbReference type="NCBI Taxonomy" id="2055835"/>
    <lineage>
        <taxon>Bacteria</taxon>
        <taxon>Bacillati</taxon>
        <taxon>Actinomycetota</taxon>
        <taxon>Actinomycetes</taxon>
        <taxon>Streptosporangiales</taxon>
        <taxon>Nocardiopsidaceae</taxon>
        <taxon>Lipingzhangella</taxon>
    </lineage>
</organism>
<accession>A0ABU2H8H6</accession>
<keyword evidence="2" id="KW-1133">Transmembrane helix</keyword>
<comment type="caution">
    <text evidence="3">The sequence shown here is derived from an EMBL/GenBank/DDBJ whole genome shotgun (WGS) entry which is preliminary data.</text>
</comment>
<gene>
    <name evidence="3" type="ORF">RIF23_15005</name>
</gene>
<feature type="compositionally biased region" description="Pro residues" evidence="1">
    <location>
        <begin position="212"/>
        <end position="222"/>
    </location>
</feature>
<sequence>MPPYGIDPRYLRPGRRWYWAGSGIIVFAFVLAVGGCGAGLLQAMSSPEFNSQFTAGDEVEFEAPAPTDPDQAWVLYVDTPAANPYEAGDCTVTGPGDPPGLTESSYTHEVDVHGTYWERAAIVQLDQAGTHTISCSSDDAVTYAIAYADSDSAATRSVGMVLGVSLILFTALIAVGGTTVIVTAARRRKHHRQLLQQYYGSAAGPSPGQGGYPPPSAGPPAA</sequence>
<name>A0ABU2H8H6_9ACTN</name>
<keyword evidence="2" id="KW-0812">Transmembrane</keyword>
<reference evidence="4" key="1">
    <citation type="submission" date="2023-07" db="EMBL/GenBank/DDBJ databases">
        <title>Novel species in the genus Lipingzhangella isolated from Sambhar Salt Lake.</title>
        <authorList>
            <person name="Jiya N."/>
            <person name="Kajale S."/>
            <person name="Sharma A."/>
        </authorList>
    </citation>
    <scope>NUCLEOTIDE SEQUENCE [LARGE SCALE GENOMIC DNA]</scope>
    <source>
        <strain evidence="4">LS1_29</strain>
    </source>
</reference>
<evidence type="ECO:0000313" key="4">
    <source>
        <dbReference type="Proteomes" id="UP001250214"/>
    </source>
</evidence>
<evidence type="ECO:0000256" key="1">
    <source>
        <dbReference type="SAM" id="MobiDB-lite"/>
    </source>
</evidence>
<feature type="transmembrane region" description="Helical" evidence="2">
    <location>
        <begin position="160"/>
        <end position="185"/>
    </location>
</feature>
<protein>
    <recommendedName>
        <fullName evidence="5">Ig-like domain-containing protein</fullName>
    </recommendedName>
</protein>
<dbReference type="EMBL" id="JAVLVT010000006">
    <property type="protein sequence ID" value="MDS1271602.1"/>
    <property type="molecule type" value="Genomic_DNA"/>
</dbReference>
<feature type="region of interest" description="Disordered" evidence="1">
    <location>
        <begin position="200"/>
        <end position="222"/>
    </location>
</feature>
<keyword evidence="4" id="KW-1185">Reference proteome</keyword>
<evidence type="ECO:0000256" key="2">
    <source>
        <dbReference type="SAM" id="Phobius"/>
    </source>
</evidence>
<dbReference type="RefSeq" id="WP_310913148.1">
    <property type="nucleotide sequence ID" value="NZ_JAVLVT010000006.1"/>
</dbReference>